<dbReference type="EMBL" id="BMGL01000005">
    <property type="protein sequence ID" value="GGE09876.1"/>
    <property type="molecule type" value="Genomic_DNA"/>
</dbReference>
<dbReference type="SUPFAM" id="SSF51556">
    <property type="entry name" value="Metallo-dependent hydrolases"/>
    <property type="match status" value="1"/>
</dbReference>
<accession>A0A916ZQY3</accession>
<reference evidence="3 4" key="1">
    <citation type="journal article" date="2014" name="Int. J. Syst. Evol. Microbiol.">
        <title>Complete genome sequence of Corynebacterium casei LMG S-19264T (=DSM 44701T), isolated from a smear-ripened cheese.</title>
        <authorList>
            <consortium name="US DOE Joint Genome Institute (JGI-PGF)"/>
            <person name="Walter F."/>
            <person name="Albersmeier A."/>
            <person name="Kalinowski J."/>
            <person name="Ruckert C."/>
        </authorList>
    </citation>
    <scope>NUCLEOTIDE SEQUENCE [LARGE SCALE GENOMIC DNA]</scope>
    <source>
        <strain evidence="3 4">CGMCC 1.12925</strain>
    </source>
</reference>
<evidence type="ECO:0000256" key="1">
    <source>
        <dbReference type="ARBA" id="ARBA00022975"/>
    </source>
</evidence>
<dbReference type="GO" id="GO:0006145">
    <property type="term" value="P:purine nucleobase catabolic process"/>
    <property type="evidence" value="ECO:0007669"/>
    <property type="project" value="TreeGrafter"/>
</dbReference>
<name>A0A916ZQY3_9FLAO</name>
<dbReference type="AlphaFoldDB" id="A0A916ZQY3"/>
<comment type="caution">
    <text evidence="3">The sequence shown here is derived from an EMBL/GenBank/DDBJ whole genome shotgun (WGS) entry which is preliminary data.</text>
</comment>
<feature type="domain" description="Dihydroorotase catalytic" evidence="2">
    <location>
        <begin position="59"/>
        <end position="235"/>
    </location>
</feature>
<evidence type="ECO:0000313" key="4">
    <source>
        <dbReference type="Proteomes" id="UP000599688"/>
    </source>
</evidence>
<proteinExistence type="predicted"/>
<dbReference type="RefSeq" id="WP_188405644.1">
    <property type="nucleotide sequence ID" value="NZ_BMGL01000005.1"/>
</dbReference>
<dbReference type="Gene3D" id="2.30.40.10">
    <property type="entry name" value="Urease, subunit C, domain 1"/>
    <property type="match status" value="1"/>
</dbReference>
<gene>
    <name evidence="3" type="primary">pyrC2</name>
    <name evidence="3" type="ORF">GCM10010831_09250</name>
</gene>
<dbReference type="GO" id="GO:0005737">
    <property type="term" value="C:cytoplasm"/>
    <property type="evidence" value="ECO:0007669"/>
    <property type="project" value="TreeGrafter"/>
</dbReference>
<dbReference type="PANTHER" id="PTHR43668:SF2">
    <property type="entry name" value="ALLANTOINASE"/>
    <property type="match status" value="1"/>
</dbReference>
<dbReference type="InterPro" id="IPR024403">
    <property type="entry name" value="DHOase_cat"/>
</dbReference>
<dbReference type="Gene3D" id="3.20.20.140">
    <property type="entry name" value="Metal-dependent hydrolases"/>
    <property type="match status" value="1"/>
</dbReference>
<dbReference type="GO" id="GO:0046872">
    <property type="term" value="F:metal ion binding"/>
    <property type="evidence" value="ECO:0007669"/>
    <property type="project" value="InterPro"/>
</dbReference>
<dbReference type="InterPro" id="IPR032466">
    <property type="entry name" value="Metal_Hydrolase"/>
</dbReference>
<dbReference type="Proteomes" id="UP000599688">
    <property type="component" value="Unassembled WGS sequence"/>
</dbReference>
<protein>
    <submittedName>
        <fullName evidence="3">Dihydroorotase</fullName>
    </submittedName>
</protein>
<sequence length="408" mass="44786">MKTLIKSVKIIDETSPYHLKIKDIFIENGKILQIEDQLSTDATKIINAADLHISPAWFDAGVSFGEPGFEERENIANGLKVAEKSGFSDIAITASNSPCTDSKSVFESLKEKSSKSKTKIHPTATLTKALNGKDLAELYDLFQAGARVFSDDLQPIRNPNLLKLALQYTQSFGGCVASFPLENKIANNAQVHESMNSTKLGLKGMPSLAETLQINRDLAILAYTGGKLHIPLVSTAQGIELIKAAKKKGLQVSCSVAVHHLYFDDEKILNFDADFKVFPPLRSKDDVKALQKAVKDGVVDFVTSDHRPINQELKEVDFVLAAHGSIGLESAFGALNKILGVELSVKMLTNGRKVYGLPEHKIDVNTKGKFTLFTSQDQYKFTLNHILSKSKNSIFLNEDLNGKVIDLI</sequence>
<evidence type="ECO:0000313" key="3">
    <source>
        <dbReference type="EMBL" id="GGE09876.1"/>
    </source>
</evidence>
<dbReference type="Pfam" id="PF12890">
    <property type="entry name" value="DHOase"/>
    <property type="match status" value="1"/>
</dbReference>
<evidence type="ECO:0000259" key="2">
    <source>
        <dbReference type="Pfam" id="PF12890"/>
    </source>
</evidence>
<dbReference type="InterPro" id="IPR004722">
    <property type="entry name" value="DHOase"/>
</dbReference>
<keyword evidence="1" id="KW-0665">Pyrimidine biosynthesis</keyword>
<dbReference type="GO" id="GO:0004151">
    <property type="term" value="F:dihydroorotase activity"/>
    <property type="evidence" value="ECO:0007669"/>
    <property type="project" value="InterPro"/>
</dbReference>
<dbReference type="GO" id="GO:0006221">
    <property type="term" value="P:pyrimidine nucleotide biosynthetic process"/>
    <property type="evidence" value="ECO:0007669"/>
    <property type="project" value="UniProtKB-KW"/>
</dbReference>
<dbReference type="CDD" id="cd01317">
    <property type="entry name" value="DHOase_IIa"/>
    <property type="match status" value="1"/>
</dbReference>
<keyword evidence="4" id="KW-1185">Reference proteome</keyword>
<dbReference type="PANTHER" id="PTHR43668">
    <property type="entry name" value="ALLANTOINASE"/>
    <property type="match status" value="1"/>
</dbReference>
<dbReference type="SUPFAM" id="SSF51338">
    <property type="entry name" value="Composite domain of metallo-dependent hydrolases"/>
    <property type="match status" value="1"/>
</dbReference>
<dbReference type="GO" id="GO:0004038">
    <property type="term" value="F:allantoinase activity"/>
    <property type="evidence" value="ECO:0007669"/>
    <property type="project" value="TreeGrafter"/>
</dbReference>
<dbReference type="InterPro" id="IPR011059">
    <property type="entry name" value="Metal-dep_hydrolase_composite"/>
</dbReference>
<dbReference type="InterPro" id="IPR050138">
    <property type="entry name" value="DHOase/Allantoinase_Hydrolase"/>
</dbReference>
<organism evidence="3 4">
    <name type="scientific">Psychroflexus salis</name>
    <dbReference type="NCBI Taxonomy" id="1526574"/>
    <lineage>
        <taxon>Bacteria</taxon>
        <taxon>Pseudomonadati</taxon>
        <taxon>Bacteroidota</taxon>
        <taxon>Flavobacteriia</taxon>
        <taxon>Flavobacteriales</taxon>
        <taxon>Flavobacteriaceae</taxon>
        <taxon>Psychroflexus</taxon>
    </lineage>
</organism>